<evidence type="ECO:0000313" key="3">
    <source>
        <dbReference type="EMBL" id="CDJ57955.1"/>
    </source>
</evidence>
<dbReference type="OrthoDB" id="346659at2759"/>
<dbReference type="VEuPathDB" id="ToxoDB:EMWEY_00012830"/>
<organism evidence="3 4">
    <name type="scientific">Eimeria maxima</name>
    <name type="common">Coccidian parasite</name>
    <dbReference type="NCBI Taxonomy" id="5804"/>
    <lineage>
        <taxon>Eukaryota</taxon>
        <taxon>Sar</taxon>
        <taxon>Alveolata</taxon>
        <taxon>Apicomplexa</taxon>
        <taxon>Conoidasida</taxon>
        <taxon>Coccidia</taxon>
        <taxon>Eucoccidiorida</taxon>
        <taxon>Eimeriorina</taxon>
        <taxon>Eimeriidae</taxon>
        <taxon>Eimeria</taxon>
    </lineage>
</organism>
<keyword evidence="2" id="KW-0732">Signal</keyword>
<gene>
    <name evidence="3" type="ORF">EMWEY_00012830</name>
</gene>
<evidence type="ECO:0000256" key="2">
    <source>
        <dbReference type="SAM" id="SignalP"/>
    </source>
</evidence>
<dbReference type="OMA" id="AFIFVCM"/>
<dbReference type="RefSeq" id="XP_013334603.1">
    <property type="nucleotide sequence ID" value="XM_013479149.1"/>
</dbReference>
<keyword evidence="1" id="KW-0472">Membrane</keyword>
<reference evidence="3" key="2">
    <citation type="submission" date="2013-10" db="EMBL/GenBank/DDBJ databases">
        <authorList>
            <person name="Aslett M."/>
        </authorList>
    </citation>
    <scope>NUCLEOTIDE SEQUENCE [LARGE SCALE GENOMIC DNA]</scope>
    <source>
        <strain evidence="3">Weybridge</strain>
    </source>
</reference>
<proteinExistence type="predicted"/>
<keyword evidence="1" id="KW-1133">Transmembrane helix</keyword>
<dbReference type="InterPro" id="IPR021288">
    <property type="entry name" value="Surface_antigen"/>
</dbReference>
<dbReference type="Pfam" id="PF11054">
    <property type="entry name" value="Surface_antigen"/>
    <property type="match status" value="1"/>
</dbReference>
<feature type="transmembrane region" description="Helical" evidence="1">
    <location>
        <begin position="227"/>
        <end position="253"/>
    </location>
</feature>
<accession>U6M8G1</accession>
<feature type="chain" id="PRO_5004673371" evidence="2">
    <location>
        <begin position="26"/>
        <end position="255"/>
    </location>
</feature>
<dbReference type="Proteomes" id="UP000030763">
    <property type="component" value="Unassembled WGS sequence"/>
</dbReference>
<feature type="signal peptide" evidence="2">
    <location>
        <begin position="1"/>
        <end position="25"/>
    </location>
</feature>
<keyword evidence="1" id="KW-0812">Transmembrane</keyword>
<evidence type="ECO:0000256" key="1">
    <source>
        <dbReference type="SAM" id="Phobius"/>
    </source>
</evidence>
<protein>
    <submittedName>
        <fullName evidence="3">SAG family member</fullName>
    </submittedName>
</protein>
<keyword evidence="4" id="KW-1185">Reference proteome</keyword>
<sequence length="255" mass="27186">MGPSKIVLVVGALLALGSGTLSTMAQNGQNGQGPTYRVTLGEEGECLQEIDTARQAAGLAKFIQPTADEATKRLPLETVSNAWDPLCKDLLNPTGTKALSREDIQDFQDGTYAFEILTSGTVDCKATVDLWKGAFKNFSGLPPANTDAATVYQDKLNVSFVALYNPSTGATADCRLVTCTEIPALQKSATGDGESNRQAFIFVCMTFPDVLERDQKAPFTQEEWDRISAAITGSAAVAFPSFIVIAMTVLSIAML</sequence>
<dbReference type="AlphaFoldDB" id="U6M8G1"/>
<dbReference type="GeneID" id="25335269"/>
<name>U6M8G1_EIMMA</name>
<evidence type="ECO:0000313" key="4">
    <source>
        <dbReference type="Proteomes" id="UP000030763"/>
    </source>
</evidence>
<reference evidence="3" key="1">
    <citation type="submission" date="2013-10" db="EMBL/GenBank/DDBJ databases">
        <title>Genomic analysis of the causative agents of coccidiosis in chickens.</title>
        <authorList>
            <person name="Reid A.J."/>
            <person name="Blake D."/>
            <person name="Billington K."/>
            <person name="Browne H."/>
            <person name="Dunn M."/>
            <person name="Hung S."/>
            <person name="Kawahara F."/>
            <person name="Miranda-Saavedra D."/>
            <person name="Mourier T."/>
            <person name="Nagra H."/>
            <person name="Otto T.D."/>
            <person name="Rawlings N."/>
            <person name="Sanchez A."/>
            <person name="Sanders M."/>
            <person name="Subramaniam C."/>
            <person name="Tay Y."/>
            <person name="Dear P."/>
            <person name="Doerig C."/>
            <person name="Gruber A."/>
            <person name="Parkinson J."/>
            <person name="Shirley M."/>
            <person name="Wan K.L."/>
            <person name="Berriman M."/>
            <person name="Tomley F."/>
            <person name="Pain A."/>
        </authorList>
    </citation>
    <scope>NUCLEOTIDE SEQUENCE [LARGE SCALE GENOMIC DNA]</scope>
    <source>
        <strain evidence="3">Weybridge</strain>
    </source>
</reference>
<dbReference type="EMBL" id="HG719426">
    <property type="protein sequence ID" value="CDJ57955.1"/>
    <property type="molecule type" value="Genomic_DNA"/>
</dbReference>